<proteinExistence type="predicted"/>
<dbReference type="KEGG" id="ehx:EMIHUDRAFT_242846"/>
<keyword evidence="3" id="KW-1185">Reference proteome</keyword>
<sequence>MRAILLALTCSCLTGAAGLAAPEGVQARSRRAAQGSGAVAGRRALVAGALASALVAAPNPAQAKIEDTNPANNYYFPMARRSLRSAPLGSPRLSPLPFLPGVLDSAGSADGSLMAAALAAGQKRDWEGLAEVASRLDDVTTALPLYASAVEGSRSTKRKKKTPAQKQMKADAIEFKAACEDLKTAVGRKNVQNTEKALARARSSLLSARVPAAVGGVITLPTGNALEAGHGGAPLGYVVPAFRGGGISNDYSLERGVPMMENGKIVQSFRDANEAGVVAVEGRGKK</sequence>
<evidence type="ECO:0000313" key="3">
    <source>
        <dbReference type="Proteomes" id="UP000013827"/>
    </source>
</evidence>
<dbReference type="PaxDb" id="2903-EOD19410"/>
<dbReference type="AlphaFoldDB" id="A0A0D3J7C5"/>
<reference evidence="3" key="1">
    <citation type="journal article" date="2013" name="Nature">
        <title>Pan genome of the phytoplankton Emiliania underpins its global distribution.</title>
        <authorList>
            <person name="Read B.A."/>
            <person name="Kegel J."/>
            <person name="Klute M.J."/>
            <person name="Kuo A."/>
            <person name="Lefebvre S.C."/>
            <person name="Maumus F."/>
            <person name="Mayer C."/>
            <person name="Miller J."/>
            <person name="Monier A."/>
            <person name="Salamov A."/>
            <person name="Young J."/>
            <person name="Aguilar M."/>
            <person name="Claverie J.M."/>
            <person name="Frickenhaus S."/>
            <person name="Gonzalez K."/>
            <person name="Herman E.K."/>
            <person name="Lin Y.C."/>
            <person name="Napier J."/>
            <person name="Ogata H."/>
            <person name="Sarno A.F."/>
            <person name="Shmutz J."/>
            <person name="Schroeder D."/>
            <person name="de Vargas C."/>
            <person name="Verret F."/>
            <person name="von Dassow P."/>
            <person name="Valentin K."/>
            <person name="Van de Peer Y."/>
            <person name="Wheeler G."/>
            <person name="Dacks J.B."/>
            <person name="Delwiche C.F."/>
            <person name="Dyhrman S.T."/>
            <person name="Glockner G."/>
            <person name="John U."/>
            <person name="Richards T."/>
            <person name="Worden A.Z."/>
            <person name="Zhang X."/>
            <person name="Grigoriev I.V."/>
            <person name="Allen A.E."/>
            <person name="Bidle K."/>
            <person name="Borodovsky M."/>
            <person name="Bowler C."/>
            <person name="Brownlee C."/>
            <person name="Cock J.M."/>
            <person name="Elias M."/>
            <person name="Gladyshev V.N."/>
            <person name="Groth M."/>
            <person name="Guda C."/>
            <person name="Hadaegh A."/>
            <person name="Iglesias-Rodriguez M.D."/>
            <person name="Jenkins J."/>
            <person name="Jones B.M."/>
            <person name="Lawson T."/>
            <person name="Leese F."/>
            <person name="Lindquist E."/>
            <person name="Lobanov A."/>
            <person name="Lomsadze A."/>
            <person name="Malik S.B."/>
            <person name="Marsh M.E."/>
            <person name="Mackinder L."/>
            <person name="Mock T."/>
            <person name="Mueller-Roeber B."/>
            <person name="Pagarete A."/>
            <person name="Parker M."/>
            <person name="Probert I."/>
            <person name="Quesneville H."/>
            <person name="Raines C."/>
            <person name="Rensing S.A."/>
            <person name="Riano-Pachon D.M."/>
            <person name="Richier S."/>
            <person name="Rokitta S."/>
            <person name="Shiraiwa Y."/>
            <person name="Soanes D.M."/>
            <person name="van der Giezen M."/>
            <person name="Wahlund T.M."/>
            <person name="Williams B."/>
            <person name="Wilson W."/>
            <person name="Wolfe G."/>
            <person name="Wurch L.L."/>
        </authorList>
    </citation>
    <scope>NUCLEOTIDE SEQUENCE</scope>
</reference>
<organism evidence="2 3">
    <name type="scientific">Emiliania huxleyi (strain CCMP1516)</name>
    <dbReference type="NCBI Taxonomy" id="280463"/>
    <lineage>
        <taxon>Eukaryota</taxon>
        <taxon>Haptista</taxon>
        <taxon>Haptophyta</taxon>
        <taxon>Prymnesiophyceae</taxon>
        <taxon>Isochrysidales</taxon>
        <taxon>Noelaerhabdaceae</taxon>
        <taxon>Emiliania</taxon>
    </lineage>
</organism>
<dbReference type="GeneID" id="17264955"/>
<dbReference type="EnsemblProtists" id="EOD19410">
    <property type="protein sequence ID" value="EOD19410"/>
    <property type="gene ID" value="EMIHUDRAFT_242846"/>
</dbReference>
<dbReference type="Proteomes" id="UP000013827">
    <property type="component" value="Unassembled WGS sequence"/>
</dbReference>
<evidence type="ECO:0000256" key="1">
    <source>
        <dbReference type="SAM" id="SignalP"/>
    </source>
</evidence>
<name>A0A0D3J7C5_EMIH1</name>
<dbReference type="RefSeq" id="XP_005771839.1">
    <property type="nucleotide sequence ID" value="XM_005771782.1"/>
</dbReference>
<dbReference type="HOGENOM" id="CLU_974644_0_0_1"/>
<accession>A0A0D3J7C5</accession>
<protein>
    <submittedName>
        <fullName evidence="2">Uncharacterized protein</fullName>
    </submittedName>
</protein>
<keyword evidence="1" id="KW-0732">Signal</keyword>
<evidence type="ECO:0000313" key="2">
    <source>
        <dbReference type="EnsemblProtists" id="EOD19410"/>
    </source>
</evidence>
<feature type="chain" id="PRO_5044265003" evidence="1">
    <location>
        <begin position="28"/>
        <end position="286"/>
    </location>
</feature>
<feature type="signal peptide" evidence="1">
    <location>
        <begin position="1"/>
        <end position="27"/>
    </location>
</feature>
<reference evidence="2" key="2">
    <citation type="submission" date="2024-10" db="UniProtKB">
        <authorList>
            <consortium name="EnsemblProtists"/>
        </authorList>
    </citation>
    <scope>IDENTIFICATION</scope>
</reference>
<dbReference type="OMA" id="YFPMARR"/>